<gene>
    <name evidence="2" type="ORF">HNY73_021079</name>
</gene>
<evidence type="ECO:0000313" key="2">
    <source>
        <dbReference type="EMBL" id="KAF8768239.1"/>
    </source>
</evidence>
<dbReference type="Proteomes" id="UP000807504">
    <property type="component" value="Unassembled WGS sequence"/>
</dbReference>
<evidence type="ECO:0000313" key="3">
    <source>
        <dbReference type="Proteomes" id="UP000807504"/>
    </source>
</evidence>
<sequence>MSEDFMPGLIWWVLQKFPTESLRFCTKGNGRMDLPDPRVSPTDLTAGTDRGGPEGCSGRLHYSGSVSIERSLSAERVDPACYDSPGCAADTHHLGSESEICEHRGKEMIYIPRV</sequence>
<comment type="caution">
    <text evidence="2">The sequence shown here is derived from an EMBL/GenBank/DDBJ whole genome shotgun (WGS) entry which is preliminary data.</text>
</comment>
<organism evidence="2 3">
    <name type="scientific">Argiope bruennichi</name>
    <name type="common">Wasp spider</name>
    <name type="synonym">Aranea bruennichi</name>
    <dbReference type="NCBI Taxonomy" id="94029"/>
    <lineage>
        <taxon>Eukaryota</taxon>
        <taxon>Metazoa</taxon>
        <taxon>Ecdysozoa</taxon>
        <taxon>Arthropoda</taxon>
        <taxon>Chelicerata</taxon>
        <taxon>Arachnida</taxon>
        <taxon>Araneae</taxon>
        <taxon>Araneomorphae</taxon>
        <taxon>Entelegynae</taxon>
        <taxon>Araneoidea</taxon>
        <taxon>Araneidae</taxon>
        <taxon>Argiope</taxon>
    </lineage>
</organism>
<protein>
    <submittedName>
        <fullName evidence="2">Uncharacterized protein</fullName>
    </submittedName>
</protein>
<reference evidence="2" key="2">
    <citation type="submission" date="2020-06" db="EMBL/GenBank/DDBJ databases">
        <authorList>
            <person name="Sheffer M."/>
        </authorList>
    </citation>
    <scope>NUCLEOTIDE SEQUENCE</scope>
</reference>
<name>A0A8T0E8T5_ARGBR</name>
<dbReference type="EMBL" id="JABXBU010002230">
    <property type="protein sequence ID" value="KAF8768239.1"/>
    <property type="molecule type" value="Genomic_DNA"/>
</dbReference>
<proteinExistence type="predicted"/>
<keyword evidence="3" id="KW-1185">Reference proteome</keyword>
<dbReference type="AlphaFoldDB" id="A0A8T0E8T5"/>
<accession>A0A8T0E8T5</accession>
<feature type="region of interest" description="Disordered" evidence="1">
    <location>
        <begin position="33"/>
        <end position="58"/>
    </location>
</feature>
<evidence type="ECO:0000256" key="1">
    <source>
        <dbReference type="SAM" id="MobiDB-lite"/>
    </source>
</evidence>
<reference evidence="2" key="1">
    <citation type="journal article" date="2020" name="bioRxiv">
        <title>Chromosome-level reference genome of the European wasp spider Argiope bruennichi: a resource for studies on range expansion and evolutionary adaptation.</title>
        <authorList>
            <person name="Sheffer M.M."/>
            <person name="Hoppe A."/>
            <person name="Krehenwinkel H."/>
            <person name="Uhl G."/>
            <person name="Kuss A.W."/>
            <person name="Jensen L."/>
            <person name="Jensen C."/>
            <person name="Gillespie R.G."/>
            <person name="Hoff K.J."/>
            <person name="Prost S."/>
        </authorList>
    </citation>
    <scope>NUCLEOTIDE SEQUENCE</scope>
</reference>